<name>A0A162YHC0_9FLAO</name>
<proteinExistence type="predicted"/>
<keyword evidence="2" id="KW-1185">Reference proteome</keyword>
<sequence>MKKQFLKMTMMAIILSIGFIACEKEEVIEGDSKAELNEEPTKDAVLPTEVSQDFRSIAKVQKDGHEFNFIALGQEDEMVVVERLYGEALINQEKGLINDKEMTAFDVFAQVTAQNVLVPNRIAMTANKDVLKSSGRQVLKSEEYLEILDDAYAELTEKAACYNVGATNFRNTYCNAPVSSTPSNIEFCDEGARTSPLTRSSYFGGAWRELDDTRTWTNVICGRVRVQFYAWEKDGIWPWSDYKWFLKYQVDFDNGIWWANYLTSTNTERKVVRTRISSNGSYRSYTRFH</sequence>
<evidence type="ECO:0000313" key="2">
    <source>
        <dbReference type="Proteomes" id="UP000076715"/>
    </source>
</evidence>
<dbReference type="EMBL" id="LQRT01000035">
    <property type="protein sequence ID" value="KZS39131.1"/>
    <property type="molecule type" value="Genomic_DNA"/>
</dbReference>
<gene>
    <name evidence="1" type="ORF">AWE51_11275</name>
</gene>
<comment type="caution">
    <text evidence="1">The sequence shown here is derived from an EMBL/GenBank/DDBJ whole genome shotgun (WGS) entry which is preliminary data.</text>
</comment>
<dbReference type="AlphaFoldDB" id="A0A162YHC0"/>
<dbReference type="Proteomes" id="UP000076715">
    <property type="component" value="Unassembled WGS sequence"/>
</dbReference>
<organism evidence="1 2">
    <name type="scientific">Aquimarina aggregata</name>
    <dbReference type="NCBI Taxonomy" id="1642818"/>
    <lineage>
        <taxon>Bacteria</taxon>
        <taxon>Pseudomonadati</taxon>
        <taxon>Bacteroidota</taxon>
        <taxon>Flavobacteriia</taxon>
        <taxon>Flavobacteriales</taxon>
        <taxon>Flavobacteriaceae</taxon>
        <taxon>Aquimarina</taxon>
    </lineage>
</organism>
<reference evidence="1 2" key="1">
    <citation type="submission" date="2016-01" db="EMBL/GenBank/DDBJ databases">
        <title>The draft genome sequence of Aquimarina sp. RZW4-3-2.</title>
        <authorList>
            <person name="Wang Y."/>
        </authorList>
    </citation>
    <scope>NUCLEOTIDE SEQUENCE [LARGE SCALE GENOMIC DNA]</scope>
    <source>
        <strain evidence="1 2">RZW4-3-2</strain>
    </source>
</reference>
<evidence type="ECO:0000313" key="1">
    <source>
        <dbReference type="EMBL" id="KZS39131.1"/>
    </source>
</evidence>
<accession>A0A162YHC0</accession>
<dbReference type="PROSITE" id="PS51257">
    <property type="entry name" value="PROKAR_LIPOPROTEIN"/>
    <property type="match status" value="1"/>
</dbReference>
<dbReference type="RefSeq" id="WP_066316912.1">
    <property type="nucleotide sequence ID" value="NZ_LQRT01000035.1"/>
</dbReference>
<protein>
    <submittedName>
        <fullName evidence="1">Uncharacterized protein</fullName>
    </submittedName>
</protein>
<dbReference type="OrthoDB" id="1160630at2"/>